<dbReference type="GO" id="GO:0020037">
    <property type="term" value="F:heme binding"/>
    <property type="evidence" value="ECO:0007669"/>
    <property type="project" value="InterPro"/>
</dbReference>
<comment type="cofactor">
    <cofactor evidence="1">
        <name>heme</name>
        <dbReference type="ChEBI" id="CHEBI:30413"/>
    </cofactor>
</comment>
<evidence type="ECO:0000256" key="5">
    <source>
        <dbReference type="ARBA" id="ARBA00011558"/>
    </source>
</evidence>
<protein>
    <recommendedName>
        <fullName evidence="6">Succinate dehydrogenase hydrophobic membrane anchor subunit</fullName>
    </recommendedName>
</protein>
<evidence type="ECO:0000256" key="12">
    <source>
        <dbReference type="ARBA" id="ARBA00022982"/>
    </source>
</evidence>
<dbReference type="GO" id="GO:0046872">
    <property type="term" value="F:metal ion binding"/>
    <property type="evidence" value="ECO:0007669"/>
    <property type="project" value="UniProtKB-KW"/>
</dbReference>
<dbReference type="CDD" id="cd03495">
    <property type="entry name" value="SQR_TypeC_SdhD_like"/>
    <property type="match status" value="1"/>
</dbReference>
<accession>A0A643F366</accession>
<comment type="subunit">
    <text evidence="5">Part of an enzyme complex containing four subunits: a flavoprotein, an iron-sulfur protein, plus two membrane-anchoring proteins, SdhC and SdhD.</text>
</comment>
<dbReference type="GO" id="GO:0016020">
    <property type="term" value="C:membrane"/>
    <property type="evidence" value="ECO:0007669"/>
    <property type="project" value="UniProtKB-SubCell"/>
</dbReference>
<keyword evidence="9" id="KW-0349">Heme</keyword>
<dbReference type="GO" id="GO:0006099">
    <property type="term" value="P:tricarboxylic acid cycle"/>
    <property type="evidence" value="ECO:0007669"/>
    <property type="project" value="UniProtKB-UniPathway"/>
</dbReference>
<keyword evidence="11" id="KW-0479">Metal-binding</keyword>
<feature type="transmembrane region" description="Helical" evidence="16">
    <location>
        <begin position="34"/>
        <end position="57"/>
    </location>
</feature>
<keyword evidence="12" id="KW-0249">Electron transport</keyword>
<evidence type="ECO:0000256" key="9">
    <source>
        <dbReference type="ARBA" id="ARBA00022617"/>
    </source>
</evidence>
<reference evidence="17" key="1">
    <citation type="submission" date="2019-09" db="EMBL/GenBank/DDBJ databases">
        <title>Draft genome sequences of 48 bacterial type strains from the CCUG.</title>
        <authorList>
            <person name="Tunovic T."/>
            <person name="Pineiro-Iglesias B."/>
            <person name="Unosson C."/>
            <person name="Inganas E."/>
            <person name="Ohlen M."/>
            <person name="Cardew S."/>
            <person name="Jensie-Markopoulos S."/>
            <person name="Salva-Serra F."/>
            <person name="Jaen-Luchoro D."/>
            <person name="Karlsson R."/>
            <person name="Svensson-Stadler L."/>
            <person name="Chun J."/>
            <person name="Moore E."/>
        </authorList>
    </citation>
    <scope>NUCLEOTIDE SEQUENCE</scope>
    <source>
        <strain evidence="17">CCUG 50899</strain>
    </source>
</reference>
<organism evidence="17">
    <name type="scientific">Brucella pituitosa</name>
    <dbReference type="NCBI Taxonomy" id="571256"/>
    <lineage>
        <taxon>Bacteria</taxon>
        <taxon>Pseudomonadati</taxon>
        <taxon>Pseudomonadota</taxon>
        <taxon>Alphaproteobacteria</taxon>
        <taxon>Hyphomicrobiales</taxon>
        <taxon>Brucellaceae</taxon>
        <taxon>Brucella/Ochrobactrum group</taxon>
        <taxon>Brucella</taxon>
    </lineage>
</organism>
<keyword evidence="15 16" id="KW-0472">Membrane</keyword>
<evidence type="ECO:0000256" key="10">
    <source>
        <dbReference type="ARBA" id="ARBA00022692"/>
    </source>
</evidence>
<keyword evidence="10 16" id="KW-0812">Transmembrane</keyword>
<evidence type="ECO:0000256" key="6">
    <source>
        <dbReference type="ARBA" id="ARBA00019425"/>
    </source>
</evidence>
<feature type="transmembrane region" description="Helical" evidence="16">
    <location>
        <begin position="63"/>
        <end position="81"/>
    </location>
</feature>
<dbReference type="AlphaFoldDB" id="A0A643F366"/>
<evidence type="ECO:0000256" key="11">
    <source>
        <dbReference type="ARBA" id="ARBA00022723"/>
    </source>
</evidence>
<dbReference type="SUPFAM" id="SSF81343">
    <property type="entry name" value="Fumarate reductase respiratory complex transmembrane subunits"/>
    <property type="match status" value="1"/>
</dbReference>
<dbReference type="EMBL" id="VZPE01000002">
    <property type="protein sequence ID" value="KAB0572732.1"/>
    <property type="molecule type" value="Genomic_DNA"/>
</dbReference>
<keyword evidence="14" id="KW-0408">Iron</keyword>
<evidence type="ECO:0000256" key="13">
    <source>
        <dbReference type="ARBA" id="ARBA00022989"/>
    </source>
</evidence>
<comment type="function">
    <text evidence="2">Membrane-anchoring subunit of succinate dehydrogenase (SDH).</text>
</comment>
<gene>
    <name evidence="17" type="primary">sdhD</name>
    <name evidence="17" type="ORF">F7Q93_04920</name>
</gene>
<name>A0A643F366_9HYPH</name>
<dbReference type="UniPathway" id="UPA00223"/>
<sequence>MSDMSDMRTPLGKVRGLGSAKEGTGHFWFQRMSAVALVPLVLFFIGLVISLHGASYAEVKAVLAYPFTALVMALFVLTGVYHMRLGMQVIIEDYIHGEGMKVLLVMLNTFFTVFVGVACVYAILKLSFGG</sequence>
<keyword evidence="8" id="KW-0816">Tricarboxylic acid cycle</keyword>
<comment type="subcellular location">
    <subcellularLocation>
        <location evidence="3">Membrane</location>
        <topology evidence="3">Multi-pass membrane protein</topology>
    </subcellularLocation>
</comment>
<comment type="pathway">
    <text evidence="4">Carbohydrate metabolism; tricarboxylic acid cycle.</text>
</comment>
<evidence type="ECO:0000256" key="8">
    <source>
        <dbReference type="ARBA" id="ARBA00022532"/>
    </source>
</evidence>
<dbReference type="Pfam" id="PF01127">
    <property type="entry name" value="Sdh_cyt"/>
    <property type="match status" value="1"/>
</dbReference>
<evidence type="ECO:0000256" key="3">
    <source>
        <dbReference type="ARBA" id="ARBA00004141"/>
    </source>
</evidence>
<evidence type="ECO:0000256" key="16">
    <source>
        <dbReference type="SAM" id="Phobius"/>
    </source>
</evidence>
<evidence type="ECO:0000256" key="4">
    <source>
        <dbReference type="ARBA" id="ARBA00005163"/>
    </source>
</evidence>
<evidence type="ECO:0000256" key="14">
    <source>
        <dbReference type="ARBA" id="ARBA00023004"/>
    </source>
</evidence>
<evidence type="ECO:0000256" key="2">
    <source>
        <dbReference type="ARBA" id="ARBA00004050"/>
    </source>
</evidence>
<keyword evidence="13 16" id="KW-1133">Transmembrane helix</keyword>
<dbReference type="InterPro" id="IPR014312">
    <property type="entry name" value="Succ_DH_anchor"/>
</dbReference>
<comment type="caution">
    <text evidence="17">The sequence shown here is derived from an EMBL/GenBank/DDBJ whole genome shotgun (WGS) entry which is preliminary data.</text>
</comment>
<feature type="transmembrane region" description="Helical" evidence="16">
    <location>
        <begin position="102"/>
        <end position="124"/>
    </location>
</feature>
<keyword evidence="7" id="KW-0813">Transport</keyword>
<dbReference type="InterPro" id="IPR000701">
    <property type="entry name" value="SuccDH_FuR_B_TM-su"/>
</dbReference>
<dbReference type="Gene3D" id="1.20.1300.10">
    <property type="entry name" value="Fumarate reductase/succinate dehydrogenase, transmembrane subunit"/>
    <property type="match status" value="1"/>
</dbReference>
<evidence type="ECO:0000256" key="7">
    <source>
        <dbReference type="ARBA" id="ARBA00022448"/>
    </source>
</evidence>
<evidence type="ECO:0000256" key="15">
    <source>
        <dbReference type="ARBA" id="ARBA00023136"/>
    </source>
</evidence>
<dbReference type="NCBIfam" id="TIGR02968">
    <property type="entry name" value="succ_dehyd_anc"/>
    <property type="match status" value="1"/>
</dbReference>
<dbReference type="InterPro" id="IPR034804">
    <property type="entry name" value="SQR/QFR_C/D"/>
</dbReference>
<proteinExistence type="predicted"/>
<evidence type="ECO:0000256" key="1">
    <source>
        <dbReference type="ARBA" id="ARBA00001971"/>
    </source>
</evidence>
<evidence type="ECO:0000313" key="17">
    <source>
        <dbReference type="EMBL" id="KAB0572732.1"/>
    </source>
</evidence>